<dbReference type="GO" id="GO:0019288">
    <property type="term" value="P:isopentenyl diphosphate biosynthetic process, methylerythritol 4-phosphate pathway"/>
    <property type="evidence" value="ECO:0007669"/>
    <property type="project" value="UniProtKB-UniRule"/>
</dbReference>
<dbReference type="PANTHER" id="PTHR43527">
    <property type="entry name" value="4-DIPHOSPHOCYTIDYL-2-C-METHYL-D-ERYTHRITOL KINASE, CHLOROPLASTIC"/>
    <property type="match status" value="1"/>
</dbReference>
<evidence type="ECO:0000259" key="11">
    <source>
        <dbReference type="Pfam" id="PF00288"/>
    </source>
</evidence>
<evidence type="ECO:0000256" key="5">
    <source>
        <dbReference type="ARBA" id="ARBA00022741"/>
    </source>
</evidence>
<evidence type="ECO:0000259" key="12">
    <source>
        <dbReference type="Pfam" id="PF08544"/>
    </source>
</evidence>
<organism evidence="13 14">
    <name type="scientific">Litorimonas cladophorae</name>
    <dbReference type="NCBI Taxonomy" id="1220491"/>
    <lineage>
        <taxon>Bacteria</taxon>
        <taxon>Pseudomonadati</taxon>
        <taxon>Pseudomonadota</taxon>
        <taxon>Alphaproteobacteria</taxon>
        <taxon>Maricaulales</taxon>
        <taxon>Robiginitomaculaceae</taxon>
    </lineage>
</organism>
<keyword evidence="7 10" id="KW-0067">ATP-binding</keyword>
<dbReference type="RefSeq" id="WP_189582826.1">
    <property type="nucleotide sequence ID" value="NZ_BMYV01000001.1"/>
</dbReference>
<dbReference type="InterPro" id="IPR013750">
    <property type="entry name" value="GHMP_kinase_C_dom"/>
</dbReference>
<evidence type="ECO:0000256" key="7">
    <source>
        <dbReference type="ARBA" id="ARBA00022840"/>
    </source>
</evidence>
<proteinExistence type="inferred from homology"/>
<dbReference type="AlphaFoldDB" id="A0A918KJT6"/>
<dbReference type="Gene3D" id="3.30.70.890">
    <property type="entry name" value="GHMP kinase, C-terminal domain"/>
    <property type="match status" value="1"/>
</dbReference>
<dbReference type="InterPro" id="IPR036554">
    <property type="entry name" value="GHMP_kinase_C_sf"/>
</dbReference>
<dbReference type="InterPro" id="IPR020568">
    <property type="entry name" value="Ribosomal_Su5_D2-typ_SF"/>
</dbReference>
<dbReference type="Pfam" id="PF08544">
    <property type="entry name" value="GHMP_kinases_C"/>
    <property type="match status" value="1"/>
</dbReference>
<protein>
    <recommendedName>
        <fullName evidence="3 10">4-diphosphocytidyl-2-C-methyl-D-erythritol kinase</fullName>
        <shortName evidence="10">CMK</shortName>
        <ecNumber evidence="2 10">2.7.1.148</ecNumber>
    </recommendedName>
    <alternativeName>
        <fullName evidence="9 10">4-(cytidine-5'-diphospho)-2-C-methyl-D-erythritol kinase</fullName>
    </alternativeName>
</protein>
<reference evidence="13 14" key="1">
    <citation type="journal article" date="2014" name="Int. J. Syst. Evol. Microbiol.">
        <title>Complete genome sequence of Corynebacterium casei LMG S-19264T (=DSM 44701T), isolated from a smear-ripened cheese.</title>
        <authorList>
            <consortium name="US DOE Joint Genome Institute (JGI-PGF)"/>
            <person name="Walter F."/>
            <person name="Albersmeier A."/>
            <person name="Kalinowski J."/>
            <person name="Ruckert C."/>
        </authorList>
    </citation>
    <scope>NUCLEOTIDE SEQUENCE [LARGE SCALE GENOMIC DNA]</scope>
    <source>
        <strain evidence="13 14">KCTC 23968</strain>
    </source>
</reference>
<dbReference type="InterPro" id="IPR006204">
    <property type="entry name" value="GHMP_kinase_N_dom"/>
</dbReference>
<keyword evidence="4 10" id="KW-0808">Transferase</keyword>
<evidence type="ECO:0000256" key="8">
    <source>
        <dbReference type="ARBA" id="ARBA00023229"/>
    </source>
</evidence>
<accession>A0A918KJT6</accession>
<gene>
    <name evidence="10 13" type="primary">ispE</name>
    <name evidence="13" type="ORF">GCM10011309_12410</name>
</gene>
<evidence type="ECO:0000256" key="2">
    <source>
        <dbReference type="ARBA" id="ARBA00012052"/>
    </source>
</evidence>
<dbReference type="EMBL" id="BMYV01000001">
    <property type="protein sequence ID" value="GGX63891.1"/>
    <property type="molecule type" value="Genomic_DNA"/>
</dbReference>
<keyword evidence="6 10" id="KW-0418">Kinase</keyword>
<comment type="caution">
    <text evidence="13">The sequence shown here is derived from an EMBL/GenBank/DDBJ whole genome shotgun (WGS) entry which is preliminary data.</text>
</comment>
<feature type="domain" description="GHMP kinase C-terminal" evidence="12">
    <location>
        <begin position="201"/>
        <end position="260"/>
    </location>
</feature>
<keyword evidence="8 10" id="KW-0414">Isoprene biosynthesis</keyword>
<dbReference type="HAMAP" id="MF_00061">
    <property type="entry name" value="IspE"/>
    <property type="match status" value="1"/>
</dbReference>
<dbReference type="InterPro" id="IPR004424">
    <property type="entry name" value="IspE"/>
</dbReference>
<dbReference type="GO" id="GO:0005524">
    <property type="term" value="F:ATP binding"/>
    <property type="evidence" value="ECO:0007669"/>
    <property type="project" value="UniProtKB-UniRule"/>
</dbReference>
<dbReference type="InterPro" id="IPR014721">
    <property type="entry name" value="Ribsml_uS5_D2-typ_fold_subgr"/>
</dbReference>
<dbReference type="EC" id="2.7.1.148" evidence="2 10"/>
<dbReference type="NCBIfam" id="NF011202">
    <property type="entry name" value="PRK14608.1"/>
    <property type="match status" value="1"/>
</dbReference>
<evidence type="ECO:0000256" key="3">
    <source>
        <dbReference type="ARBA" id="ARBA00017473"/>
    </source>
</evidence>
<dbReference type="GO" id="GO:0050515">
    <property type="term" value="F:4-(cytidine 5'-diphospho)-2-C-methyl-D-erythritol kinase activity"/>
    <property type="evidence" value="ECO:0007669"/>
    <property type="project" value="UniProtKB-UniRule"/>
</dbReference>
<evidence type="ECO:0000313" key="14">
    <source>
        <dbReference type="Proteomes" id="UP000600865"/>
    </source>
</evidence>
<dbReference type="Gene3D" id="3.30.230.10">
    <property type="match status" value="1"/>
</dbReference>
<feature type="binding site" evidence="10">
    <location>
        <begin position="92"/>
        <end position="102"/>
    </location>
    <ligand>
        <name>ATP</name>
        <dbReference type="ChEBI" id="CHEBI:30616"/>
    </ligand>
</feature>
<evidence type="ECO:0000256" key="6">
    <source>
        <dbReference type="ARBA" id="ARBA00022777"/>
    </source>
</evidence>
<sequence length="275" mass="28671">MSGAETHTEIARAKVNLTLHVGAARDDGYHPLDSLVVFADFGDRLWFEPSGDTKLTIRGADDLPTDGSNLILRAMGLAKAASHHIILDKELPISAGLGGGSANAGAVLRVFNSDISDRDLAFKLGADVPVCRLSKTAMMSGIGETVVPLSGLGQLSAVLVNPGVAVSTGAIFRAMDRTPRAAQPRQTSLSGDLLSRALVGENDMQDAAISQAPIIADVLRALSQQAGCELARMSGSGATCFGIFRSDAQAQAVAQAIEAAHPDWWVRDCRLGDAA</sequence>
<dbReference type="PIRSF" id="PIRSF010376">
    <property type="entry name" value="IspE"/>
    <property type="match status" value="1"/>
</dbReference>
<dbReference type="SUPFAM" id="SSF54211">
    <property type="entry name" value="Ribosomal protein S5 domain 2-like"/>
    <property type="match status" value="1"/>
</dbReference>
<dbReference type="NCBIfam" id="TIGR00154">
    <property type="entry name" value="ispE"/>
    <property type="match status" value="1"/>
</dbReference>
<feature type="domain" description="GHMP kinase N-terminal" evidence="11">
    <location>
        <begin position="70"/>
        <end position="120"/>
    </location>
</feature>
<dbReference type="Pfam" id="PF00288">
    <property type="entry name" value="GHMP_kinases_N"/>
    <property type="match status" value="1"/>
</dbReference>
<keyword evidence="5 10" id="KW-0547">Nucleotide-binding</keyword>
<name>A0A918KJT6_9PROT</name>
<dbReference type="SUPFAM" id="SSF55060">
    <property type="entry name" value="GHMP Kinase, C-terminal domain"/>
    <property type="match status" value="1"/>
</dbReference>
<comment type="pathway">
    <text evidence="10">Isoprenoid biosynthesis; isopentenyl diphosphate biosynthesis via DXP pathway; isopentenyl diphosphate from 1-deoxy-D-xylulose 5-phosphate: step 3/6.</text>
</comment>
<dbReference type="GO" id="GO:0016114">
    <property type="term" value="P:terpenoid biosynthetic process"/>
    <property type="evidence" value="ECO:0007669"/>
    <property type="project" value="UniProtKB-UniRule"/>
</dbReference>
<dbReference type="PANTHER" id="PTHR43527:SF2">
    <property type="entry name" value="4-DIPHOSPHOCYTIDYL-2-C-METHYL-D-ERYTHRITOL KINASE, CHLOROPLASTIC"/>
    <property type="match status" value="1"/>
</dbReference>
<comment type="similarity">
    <text evidence="1 10">Belongs to the GHMP kinase family. IspE subfamily.</text>
</comment>
<keyword evidence="14" id="KW-1185">Reference proteome</keyword>
<dbReference type="Proteomes" id="UP000600865">
    <property type="component" value="Unassembled WGS sequence"/>
</dbReference>
<evidence type="ECO:0000256" key="1">
    <source>
        <dbReference type="ARBA" id="ARBA00009684"/>
    </source>
</evidence>
<comment type="catalytic activity">
    <reaction evidence="10">
        <text>4-CDP-2-C-methyl-D-erythritol + ATP = 4-CDP-2-C-methyl-D-erythritol 2-phosphate + ADP + H(+)</text>
        <dbReference type="Rhea" id="RHEA:18437"/>
        <dbReference type="ChEBI" id="CHEBI:15378"/>
        <dbReference type="ChEBI" id="CHEBI:30616"/>
        <dbReference type="ChEBI" id="CHEBI:57823"/>
        <dbReference type="ChEBI" id="CHEBI:57919"/>
        <dbReference type="ChEBI" id="CHEBI:456216"/>
        <dbReference type="EC" id="2.7.1.148"/>
    </reaction>
</comment>
<evidence type="ECO:0000256" key="10">
    <source>
        <dbReference type="HAMAP-Rule" id="MF_00061"/>
    </source>
</evidence>
<evidence type="ECO:0000256" key="4">
    <source>
        <dbReference type="ARBA" id="ARBA00022679"/>
    </source>
</evidence>
<feature type="active site" evidence="10">
    <location>
        <position position="14"/>
    </location>
</feature>
<comment type="function">
    <text evidence="10">Catalyzes the phosphorylation of the position 2 hydroxy group of 4-diphosphocytidyl-2C-methyl-D-erythritol.</text>
</comment>
<feature type="active site" evidence="10">
    <location>
        <position position="127"/>
    </location>
</feature>
<evidence type="ECO:0000256" key="9">
    <source>
        <dbReference type="ARBA" id="ARBA00032554"/>
    </source>
</evidence>
<evidence type="ECO:0000313" key="13">
    <source>
        <dbReference type="EMBL" id="GGX63891.1"/>
    </source>
</evidence>